<evidence type="ECO:0000313" key="18">
    <source>
        <dbReference type="Proteomes" id="UP000256661"/>
    </source>
</evidence>
<evidence type="ECO:0000256" key="9">
    <source>
        <dbReference type="ARBA" id="ARBA00022741"/>
    </source>
</evidence>
<feature type="binding site" evidence="13 15">
    <location>
        <begin position="351"/>
        <end position="354"/>
    </location>
    <ligand>
        <name>ATP</name>
        <dbReference type="ChEBI" id="CHEBI:30616"/>
    </ligand>
</feature>
<keyword evidence="11 13" id="KW-0067">ATP-binding</keyword>
<dbReference type="InterPro" id="IPR015911">
    <property type="entry name" value="Phosphoglycerate_kinase_CS"/>
</dbReference>
<dbReference type="AlphaFoldDB" id="A0A3D9SZZ3"/>
<dbReference type="GO" id="GO:0005829">
    <property type="term" value="C:cytosol"/>
    <property type="evidence" value="ECO:0007669"/>
    <property type="project" value="TreeGrafter"/>
</dbReference>
<dbReference type="InterPro" id="IPR036043">
    <property type="entry name" value="Phosphoglycerate_kinase_sf"/>
</dbReference>
<dbReference type="PRINTS" id="PR00477">
    <property type="entry name" value="PHGLYCKINASE"/>
</dbReference>
<feature type="binding site" evidence="13">
    <location>
        <position position="294"/>
    </location>
    <ligand>
        <name>ATP</name>
        <dbReference type="ChEBI" id="CHEBI:30616"/>
    </ligand>
</feature>
<comment type="catalytic activity">
    <reaction evidence="1 13 16">
        <text>(2R)-3-phosphoglycerate + ATP = (2R)-3-phospho-glyceroyl phosphate + ADP</text>
        <dbReference type="Rhea" id="RHEA:14801"/>
        <dbReference type="ChEBI" id="CHEBI:30616"/>
        <dbReference type="ChEBI" id="CHEBI:57604"/>
        <dbReference type="ChEBI" id="CHEBI:58272"/>
        <dbReference type="ChEBI" id="CHEBI:456216"/>
        <dbReference type="EC" id="2.7.2.3"/>
    </reaction>
</comment>
<sequence>MRTIDDLDVRGRRVLVRADLNVPLDGDRITDDGRIRASLPTIETLRGRGAKVIVCAHLGRPQGEVKPEFSLAPVARRLGELLGADVAFASDVVGDGAAATVAGLADGQVALLENLRFEGGETSKDDTERGAFADRLAALADLYVGDGFGAVHRRHASVYDVPQRLPHAAGGLITTEVDVLERLTEDVERPYAVVLGGSKVSDKLGVIDNLLGKADRILIGGGMVFTFLAAQGHEVGRSLLEKDQLGTVEEYLRRAEKTGVEFVLPVDVVAATAFAADAEHAVVAADAIPADRLGLDIGPASGRLFAERLAGAKTVFWNGPMGVFEMEPYSHGTRAVAQGLIDSGAFTVVGGGDSAAAVRSLGFDEKAFSHISTGGGASLEYLEGKTLPGLSALED</sequence>
<dbReference type="Gene3D" id="3.40.50.1260">
    <property type="entry name" value="Phosphoglycerate kinase, N-terminal domain"/>
    <property type="match status" value="2"/>
</dbReference>
<dbReference type="EC" id="2.7.2.3" evidence="5 13"/>
<evidence type="ECO:0000256" key="4">
    <source>
        <dbReference type="ARBA" id="ARBA00011245"/>
    </source>
</evidence>
<comment type="pathway">
    <text evidence="2 13">Carbohydrate degradation; glycolysis; pyruvate from D-glyceraldehyde 3-phosphate: step 2/5.</text>
</comment>
<feature type="binding site" evidence="13">
    <location>
        <position position="153"/>
    </location>
    <ligand>
        <name>substrate</name>
    </ligand>
</feature>
<comment type="similarity">
    <text evidence="3 13 16">Belongs to the phosphoglycerate kinase family.</text>
</comment>
<dbReference type="GO" id="GO:0006096">
    <property type="term" value="P:glycolytic process"/>
    <property type="evidence" value="ECO:0007669"/>
    <property type="project" value="UniProtKB-UniRule"/>
</dbReference>
<feature type="binding site" evidence="13 14">
    <location>
        <begin position="19"/>
        <end position="21"/>
    </location>
    <ligand>
        <name>substrate</name>
    </ligand>
</feature>
<evidence type="ECO:0000256" key="7">
    <source>
        <dbReference type="ARBA" id="ARBA00022490"/>
    </source>
</evidence>
<evidence type="ECO:0000256" key="3">
    <source>
        <dbReference type="ARBA" id="ARBA00008982"/>
    </source>
</evidence>
<dbReference type="HAMAP" id="MF_00145">
    <property type="entry name" value="Phosphoglyc_kinase"/>
    <property type="match status" value="1"/>
</dbReference>
<dbReference type="GO" id="GO:0005524">
    <property type="term" value="F:ATP binding"/>
    <property type="evidence" value="ECO:0007669"/>
    <property type="project" value="UniProtKB-KW"/>
</dbReference>
<dbReference type="GO" id="GO:0043531">
    <property type="term" value="F:ADP binding"/>
    <property type="evidence" value="ECO:0007669"/>
    <property type="project" value="TreeGrafter"/>
</dbReference>
<dbReference type="PIRSF" id="PIRSF000724">
    <property type="entry name" value="Pgk"/>
    <property type="match status" value="1"/>
</dbReference>
<evidence type="ECO:0000313" key="17">
    <source>
        <dbReference type="EMBL" id="REF01148.1"/>
    </source>
</evidence>
<feature type="binding site" evidence="13 14">
    <location>
        <begin position="57"/>
        <end position="60"/>
    </location>
    <ligand>
        <name>substrate</name>
    </ligand>
</feature>
<protein>
    <recommendedName>
        <fullName evidence="6 13">Phosphoglycerate kinase</fullName>
        <ecNumber evidence="5 13">2.7.2.3</ecNumber>
    </recommendedName>
</protein>
<evidence type="ECO:0000256" key="10">
    <source>
        <dbReference type="ARBA" id="ARBA00022777"/>
    </source>
</evidence>
<dbReference type="CDD" id="cd00318">
    <property type="entry name" value="Phosphoglycerate_kinase"/>
    <property type="match status" value="1"/>
</dbReference>
<comment type="subunit">
    <text evidence="4 13">Monomer.</text>
</comment>
<evidence type="ECO:0000256" key="16">
    <source>
        <dbReference type="RuleBase" id="RU000532"/>
    </source>
</evidence>
<evidence type="ECO:0000256" key="13">
    <source>
        <dbReference type="HAMAP-Rule" id="MF_00145"/>
    </source>
</evidence>
<dbReference type="InterPro" id="IPR001576">
    <property type="entry name" value="Phosphoglycerate_kinase"/>
</dbReference>
<keyword evidence="18" id="KW-1185">Reference proteome</keyword>
<feature type="binding site" evidence="13">
    <location>
        <position position="34"/>
    </location>
    <ligand>
        <name>substrate</name>
    </ligand>
</feature>
<organism evidence="17 18">
    <name type="scientific">Thermomonospora umbrina</name>
    <dbReference type="NCBI Taxonomy" id="111806"/>
    <lineage>
        <taxon>Bacteria</taxon>
        <taxon>Bacillati</taxon>
        <taxon>Actinomycetota</taxon>
        <taxon>Actinomycetes</taxon>
        <taxon>Streptosporangiales</taxon>
        <taxon>Thermomonosporaceae</taxon>
        <taxon>Thermomonospora</taxon>
    </lineage>
</organism>
<feature type="binding site" evidence="14">
    <location>
        <position position="153"/>
    </location>
    <ligand>
        <name>(2R)-3-phosphoglycerate</name>
        <dbReference type="ChEBI" id="CHEBI:58272"/>
    </ligand>
</feature>
<dbReference type="OrthoDB" id="9808460at2"/>
<dbReference type="Proteomes" id="UP000256661">
    <property type="component" value="Unassembled WGS sequence"/>
</dbReference>
<dbReference type="EMBL" id="QTTT01000001">
    <property type="protein sequence ID" value="REF01148.1"/>
    <property type="molecule type" value="Genomic_DNA"/>
</dbReference>
<keyword evidence="10 13" id="KW-0418">Kinase</keyword>
<dbReference type="PANTHER" id="PTHR11406:SF23">
    <property type="entry name" value="PHOSPHOGLYCERATE KINASE 1, CHLOROPLASTIC-RELATED"/>
    <property type="match status" value="1"/>
</dbReference>
<dbReference type="InterPro" id="IPR015824">
    <property type="entry name" value="Phosphoglycerate_kinase_N"/>
</dbReference>
<evidence type="ECO:0000256" key="14">
    <source>
        <dbReference type="PIRSR" id="PIRSR000724-1"/>
    </source>
</evidence>
<reference evidence="17 18" key="1">
    <citation type="submission" date="2018-08" db="EMBL/GenBank/DDBJ databases">
        <title>Sequencing the genomes of 1000 actinobacteria strains.</title>
        <authorList>
            <person name="Klenk H.-P."/>
        </authorList>
    </citation>
    <scope>NUCLEOTIDE SEQUENCE [LARGE SCALE GENOMIC DNA]</scope>
    <source>
        <strain evidence="17 18">DSM 43927</strain>
    </source>
</reference>
<accession>A0A3D9SZZ3</accession>
<feature type="binding site" evidence="14">
    <location>
        <position position="34"/>
    </location>
    <ligand>
        <name>(2R)-3-phosphoglycerate</name>
        <dbReference type="ChEBI" id="CHEBI:58272"/>
    </ligand>
</feature>
<dbReference type="UniPathway" id="UPA00109">
    <property type="reaction ID" value="UER00185"/>
</dbReference>
<keyword evidence="8 13" id="KW-0808">Transferase</keyword>
<evidence type="ECO:0000256" key="11">
    <source>
        <dbReference type="ARBA" id="ARBA00022840"/>
    </source>
</evidence>
<dbReference type="SUPFAM" id="SSF53748">
    <property type="entry name" value="Phosphoglycerate kinase"/>
    <property type="match status" value="1"/>
</dbReference>
<gene>
    <name evidence="13" type="primary">pgk</name>
    <name evidence="17" type="ORF">DFJ69_6747</name>
</gene>
<dbReference type="FunFam" id="3.40.50.1260:FF:000031">
    <property type="entry name" value="Phosphoglycerate kinase 1"/>
    <property type="match status" value="1"/>
</dbReference>
<evidence type="ECO:0000256" key="1">
    <source>
        <dbReference type="ARBA" id="ARBA00000642"/>
    </source>
</evidence>
<keyword evidence="7 13" id="KW-0963">Cytoplasm</keyword>
<feature type="binding site" evidence="13 15">
    <location>
        <position position="325"/>
    </location>
    <ligand>
        <name>ATP</name>
        <dbReference type="ChEBI" id="CHEBI:30616"/>
    </ligand>
</feature>
<evidence type="ECO:0000256" key="2">
    <source>
        <dbReference type="ARBA" id="ARBA00004838"/>
    </source>
</evidence>
<comment type="subcellular location">
    <subcellularLocation>
        <location evidence="13">Cytoplasm</location>
    </subcellularLocation>
</comment>
<dbReference type="GO" id="GO:0006094">
    <property type="term" value="P:gluconeogenesis"/>
    <property type="evidence" value="ECO:0007669"/>
    <property type="project" value="TreeGrafter"/>
</dbReference>
<dbReference type="PANTHER" id="PTHR11406">
    <property type="entry name" value="PHOSPHOGLYCERATE KINASE"/>
    <property type="match status" value="1"/>
</dbReference>
<dbReference type="PROSITE" id="PS00111">
    <property type="entry name" value="PGLYCERATE_KINASE"/>
    <property type="match status" value="1"/>
</dbReference>
<evidence type="ECO:0000256" key="15">
    <source>
        <dbReference type="PIRSR" id="PIRSR000724-2"/>
    </source>
</evidence>
<comment type="caution">
    <text evidence="17">The sequence shown here is derived from an EMBL/GenBank/DDBJ whole genome shotgun (WGS) entry which is preliminary data.</text>
</comment>
<name>A0A3D9SZZ3_9ACTN</name>
<keyword evidence="9 13" id="KW-0547">Nucleotide-binding</keyword>
<evidence type="ECO:0000256" key="12">
    <source>
        <dbReference type="ARBA" id="ARBA00023152"/>
    </source>
</evidence>
<dbReference type="GO" id="GO:0004618">
    <property type="term" value="F:phosphoglycerate kinase activity"/>
    <property type="evidence" value="ECO:0007669"/>
    <property type="project" value="UniProtKB-UniRule"/>
</dbReference>
<feature type="binding site" evidence="14">
    <location>
        <position position="116"/>
    </location>
    <ligand>
        <name>(2R)-3-phosphoglycerate</name>
        <dbReference type="ChEBI" id="CHEBI:58272"/>
    </ligand>
</feature>
<dbReference type="Pfam" id="PF00162">
    <property type="entry name" value="PGK"/>
    <property type="match status" value="1"/>
</dbReference>
<evidence type="ECO:0000256" key="8">
    <source>
        <dbReference type="ARBA" id="ARBA00022679"/>
    </source>
</evidence>
<dbReference type="FunFam" id="3.40.50.1260:FF:000006">
    <property type="entry name" value="Phosphoglycerate kinase"/>
    <property type="match status" value="1"/>
</dbReference>
<dbReference type="RefSeq" id="WP_116026220.1">
    <property type="nucleotide sequence ID" value="NZ_QTTT01000001.1"/>
</dbReference>
<evidence type="ECO:0000256" key="6">
    <source>
        <dbReference type="ARBA" id="ARBA00016471"/>
    </source>
</evidence>
<feature type="binding site" evidence="13 15">
    <location>
        <position position="203"/>
    </location>
    <ligand>
        <name>ATP</name>
        <dbReference type="ChEBI" id="CHEBI:30616"/>
    </ligand>
</feature>
<proteinExistence type="inferred from homology"/>
<feature type="binding site" evidence="13">
    <location>
        <position position="116"/>
    </location>
    <ligand>
        <name>substrate</name>
    </ligand>
</feature>
<evidence type="ECO:0000256" key="5">
    <source>
        <dbReference type="ARBA" id="ARBA00013061"/>
    </source>
</evidence>
<keyword evidence="12 13" id="KW-0324">Glycolysis</keyword>